<evidence type="ECO:0000313" key="1">
    <source>
        <dbReference type="EMBL" id="SFO94733.1"/>
    </source>
</evidence>
<reference evidence="2" key="1">
    <citation type="submission" date="2016-10" db="EMBL/GenBank/DDBJ databases">
        <authorList>
            <person name="Varghese N."/>
            <person name="Submissions S."/>
        </authorList>
    </citation>
    <scope>NUCLEOTIDE SEQUENCE [LARGE SCALE GENOMIC DNA]</scope>
    <source>
        <strain evidence="2">CGMCC 4.5579</strain>
    </source>
</reference>
<dbReference type="OrthoDB" id="4542393at2"/>
<evidence type="ECO:0000313" key="2">
    <source>
        <dbReference type="Proteomes" id="UP000198727"/>
    </source>
</evidence>
<gene>
    <name evidence="1" type="ORF">SAMN05421810_101487</name>
</gene>
<proteinExistence type="predicted"/>
<organism evidence="1 2">
    <name type="scientific">Amycolatopsis arida</name>
    <dbReference type="NCBI Taxonomy" id="587909"/>
    <lineage>
        <taxon>Bacteria</taxon>
        <taxon>Bacillati</taxon>
        <taxon>Actinomycetota</taxon>
        <taxon>Actinomycetes</taxon>
        <taxon>Pseudonocardiales</taxon>
        <taxon>Pseudonocardiaceae</taxon>
        <taxon>Amycolatopsis</taxon>
    </lineage>
</organism>
<dbReference type="AlphaFoldDB" id="A0A1I5LC30"/>
<keyword evidence="2" id="KW-1185">Reference proteome</keyword>
<dbReference type="EMBL" id="FOWW01000001">
    <property type="protein sequence ID" value="SFO94733.1"/>
    <property type="molecule type" value="Genomic_DNA"/>
</dbReference>
<dbReference type="RefSeq" id="WP_092527200.1">
    <property type="nucleotide sequence ID" value="NZ_FOWW01000001.1"/>
</dbReference>
<sequence length="149" mass="16122">MEPSTQEIHDKLVQVLGQTSEMYLATAGDDIWNAGAYFAELDPFTLTLVLETHGTTLRNLRANPTAAIVIAPAGPFQPFLQGRARATIRDEAGKEATIEALLRKEPQAKPLVEAGPVEAIELAITQWRVTDVPAGWLPGKHLTPDTALS</sequence>
<dbReference type="Proteomes" id="UP000198727">
    <property type="component" value="Unassembled WGS sequence"/>
</dbReference>
<name>A0A1I5LC30_9PSEU</name>
<evidence type="ECO:0008006" key="3">
    <source>
        <dbReference type="Google" id="ProtNLM"/>
    </source>
</evidence>
<protein>
    <recommendedName>
        <fullName evidence="3">Pyridoxamine 5'-phosphate oxidase</fullName>
    </recommendedName>
</protein>
<dbReference type="SUPFAM" id="SSF50475">
    <property type="entry name" value="FMN-binding split barrel"/>
    <property type="match status" value="1"/>
</dbReference>
<dbReference type="InterPro" id="IPR012349">
    <property type="entry name" value="Split_barrel_FMN-bd"/>
</dbReference>
<accession>A0A1I5LC30</accession>
<dbReference type="STRING" id="587909.SAMN05421810_101487"/>
<dbReference type="Gene3D" id="2.30.110.10">
    <property type="entry name" value="Electron Transport, Fmn-binding Protein, Chain A"/>
    <property type="match status" value="1"/>
</dbReference>